<keyword evidence="5" id="KW-0630">Potassium</keyword>
<keyword evidence="4 11" id="KW-0812">Transmembrane</keyword>
<evidence type="ECO:0000313" key="16">
    <source>
        <dbReference type="Proteomes" id="UP000516437"/>
    </source>
</evidence>
<dbReference type="Gene3D" id="1.20.1530.20">
    <property type="match status" value="1"/>
</dbReference>
<comment type="subcellular location">
    <subcellularLocation>
        <location evidence="1">Membrane</location>
        <topology evidence="1">Multi-pass membrane protein</topology>
    </subcellularLocation>
</comment>
<feature type="transmembrane region" description="Helical" evidence="11">
    <location>
        <begin position="261"/>
        <end position="290"/>
    </location>
</feature>
<dbReference type="GO" id="GO:0012505">
    <property type="term" value="C:endomembrane system"/>
    <property type="evidence" value="ECO:0007669"/>
    <property type="project" value="TreeGrafter"/>
</dbReference>
<protein>
    <submittedName>
        <fullName evidence="15">Cation/H(+) antiporter 15</fullName>
    </submittedName>
</protein>
<feature type="transmembrane region" description="Helical" evidence="11">
    <location>
        <begin position="194"/>
        <end position="216"/>
    </location>
</feature>
<dbReference type="InterPro" id="IPR050794">
    <property type="entry name" value="CPA2_transporter"/>
</dbReference>
<feature type="transmembrane region" description="Helical" evidence="11">
    <location>
        <begin position="404"/>
        <end position="424"/>
    </location>
</feature>
<feature type="transmembrane region" description="Helical" evidence="11">
    <location>
        <begin position="222"/>
        <end position="241"/>
    </location>
</feature>
<name>A0A6A1WBK4_9ROSI</name>
<keyword evidence="8 11" id="KW-0472">Membrane</keyword>
<dbReference type="AlphaFoldDB" id="A0A6A1WBK4"/>
<evidence type="ECO:0000256" key="11">
    <source>
        <dbReference type="SAM" id="Phobius"/>
    </source>
</evidence>
<evidence type="ECO:0000256" key="2">
    <source>
        <dbReference type="ARBA" id="ARBA00022448"/>
    </source>
</evidence>
<feature type="transmembrane region" description="Helical" evidence="11">
    <location>
        <begin position="339"/>
        <end position="359"/>
    </location>
</feature>
<evidence type="ECO:0000256" key="10">
    <source>
        <dbReference type="SAM" id="MobiDB-lite"/>
    </source>
</evidence>
<feature type="domain" description="Cation/H(+) antiporter C-terminal" evidence="14">
    <location>
        <begin position="624"/>
        <end position="784"/>
    </location>
</feature>
<comment type="caution">
    <text evidence="15">The sequence shown here is derived from an EMBL/GenBank/DDBJ whole genome shotgun (WGS) entry which is preliminary data.</text>
</comment>
<dbReference type="InterPro" id="IPR038770">
    <property type="entry name" value="Na+/solute_symporter_sf"/>
</dbReference>
<evidence type="ECO:0000256" key="5">
    <source>
        <dbReference type="ARBA" id="ARBA00022958"/>
    </source>
</evidence>
<dbReference type="EMBL" id="RXIC02000020">
    <property type="protein sequence ID" value="KAB1221357.1"/>
    <property type="molecule type" value="Genomic_DNA"/>
</dbReference>
<feature type="transmembrane region" description="Helical" evidence="11">
    <location>
        <begin position="130"/>
        <end position="151"/>
    </location>
</feature>
<sequence length="835" mass="90894">MADRMINETVICYNLTISVSNGIWQTESPVLNSLPLFVSQLTIILFVTRLLILVLKPLHQPRLVAEILTGFIIGPLLLGHFQFFQRLYPPRGIMLIETMAYLGLLFYVFLTGLEMDLTAILRAGKRVMSIAMTGILIPMGIGIGLFFLLQHHAKTNATAVGCMFWAVALTITGFPVLTHILADLKLLQSDIGRTAMSVAMLNDIYAWVLIAVLIPVGTNLKTSPYSITAIVAFVLICFFAVRPLIERIIHSTPEDSYSDYYLCFVLAGAIICGCITDAIGSHSVVGAFMFGLIIPNGDLGDELLDRLDDFVSGLMLPLFFASCGMRIDFTHIAEGTSWLLVVVVICFACMAKILSSLTACFFSDMTIRDGAALGVLLNTKGILAIIILNAGWDKKILNSQYYTVMLVAMLVMTTAVSPFMSAVYRPRKGLRLYRLRAIQRSKPDTELRVLACVHTTRNVSGIIGLLEVSHATKISPLTVFALHLVELTGRSSAMLIVHSTRKSGAHHPGRAQADSNLIISAFEAFESDNHLVTVQPLTAMSPYGTMHEDICSLAEDKRVALILLPFHKHPTVDGRMEDENAVYRGINLNVLANAPCSVGIFIDRELAGALRPGGPNDSVHCRFAMLFFGGPDDREALAYAWRMAGHPGISLTVVRFLPGKNVVEIEPGLMDEDLGMLSNIADSERQTAIDEDFINSFRLGTKSVESVMYFEKEVNNGEEIVSAIGAMDNSFDLYIVGKGTGMVSPLTSWLSEWSDCPELGAIGDVLVSSDFALNASVLVVQQYGSGAQAGGKSSPGEGSRGEHFGIRQRLMGGLRSSVRSKGTVLSDSESPFGDD</sequence>
<evidence type="ECO:0000256" key="9">
    <source>
        <dbReference type="ARBA" id="ARBA00038341"/>
    </source>
</evidence>
<keyword evidence="6 11" id="KW-1133">Transmembrane helix</keyword>
<feature type="domain" description="Cation/H(+) antiporter central" evidence="13">
    <location>
        <begin position="477"/>
        <end position="609"/>
    </location>
</feature>
<reference evidence="15 16" key="1">
    <citation type="journal article" date="2019" name="Plant Biotechnol. J.">
        <title>The red bayberry genome and genetic basis of sex determination.</title>
        <authorList>
            <person name="Jia H.M."/>
            <person name="Jia H.J."/>
            <person name="Cai Q.L."/>
            <person name="Wang Y."/>
            <person name="Zhao H.B."/>
            <person name="Yang W.F."/>
            <person name="Wang G.Y."/>
            <person name="Li Y.H."/>
            <person name="Zhan D.L."/>
            <person name="Shen Y.T."/>
            <person name="Niu Q.F."/>
            <person name="Chang L."/>
            <person name="Qiu J."/>
            <person name="Zhao L."/>
            <person name="Xie H.B."/>
            <person name="Fu W.Y."/>
            <person name="Jin J."/>
            <person name="Li X.W."/>
            <person name="Jiao Y."/>
            <person name="Zhou C.C."/>
            <person name="Tu T."/>
            <person name="Chai C.Y."/>
            <person name="Gao J.L."/>
            <person name="Fan L.J."/>
            <person name="van de Weg E."/>
            <person name="Wang J.Y."/>
            <person name="Gao Z.S."/>
        </authorList>
    </citation>
    <scope>NUCLEOTIDE SEQUENCE [LARGE SCALE GENOMIC DNA]</scope>
    <source>
        <tissue evidence="15">Leaves</tissue>
    </source>
</reference>
<feature type="transmembrane region" description="Helical" evidence="11">
    <location>
        <begin position="91"/>
        <end position="110"/>
    </location>
</feature>
<proteinExistence type="inferred from homology"/>
<keyword evidence="3" id="KW-0633">Potassium transport</keyword>
<evidence type="ECO:0000259" key="13">
    <source>
        <dbReference type="Pfam" id="PF23256"/>
    </source>
</evidence>
<feature type="transmembrane region" description="Helical" evidence="11">
    <location>
        <begin position="163"/>
        <end position="182"/>
    </location>
</feature>
<dbReference type="PANTHER" id="PTHR32468">
    <property type="entry name" value="CATION/H + ANTIPORTER"/>
    <property type="match status" value="1"/>
</dbReference>
<feature type="transmembrane region" description="Helical" evidence="11">
    <location>
        <begin position="67"/>
        <end position="85"/>
    </location>
</feature>
<dbReference type="InterPro" id="IPR057291">
    <property type="entry name" value="CHX17_2nd"/>
</dbReference>
<dbReference type="GO" id="GO:1902600">
    <property type="term" value="P:proton transmembrane transport"/>
    <property type="evidence" value="ECO:0007669"/>
    <property type="project" value="InterPro"/>
</dbReference>
<keyword evidence="2" id="KW-0813">Transport</keyword>
<organism evidence="15 16">
    <name type="scientific">Morella rubra</name>
    <name type="common">Chinese bayberry</name>
    <dbReference type="NCBI Taxonomy" id="262757"/>
    <lineage>
        <taxon>Eukaryota</taxon>
        <taxon>Viridiplantae</taxon>
        <taxon>Streptophyta</taxon>
        <taxon>Embryophyta</taxon>
        <taxon>Tracheophyta</taxon>
        <taxon>Spermatophyta</taxon>
        <taxon>Magnoliopsida</taxon>
        <taxon>eudicotyledons</taxon>
        <taxon>Gunneridae</taxon>
        <taxon>Pentapetalae</taxon>
        <taxon>rosids</taxon>
        <taxon>fabids</taxon>
        <taxon>Fagales</taxon>
        <taxon>Myricaceae</taxon>
        <taxon>Morella</taxon>
    </lineage>
</organism>
<feature type="domain" description="Cation/H+ exchanger transmembrane" evidence="12">
    <location>
        <begin position="45"/>
        <end position="419"/>
    </location>
</feature>
<evidence type="ECO:0000313" key="15">
    <source>
        <dbReference type="EMBL" id="KAB1221357.1"/>
    </source>
</evidence>
<feature type="region of interest" description="Disordered" evidence="10">
    <location>
        <begin position="813"/>
        <end position="835"/>
    </location>
</feature>
<dbReference type="PANTHER" id="PTHR32468:SF26">
    <property type="entry name" value="CATION_H(+) ANTIPORTER 15"/>
    <property type="match status" value="1"/>
</dbReference>
<evidence type="ECO:0000259" key="12">
    <source>
        <dbReference type="Pfam" id="PF00999"/>
    </source>
</evidence>
<dbReference type="GO" id="GO:0015297">
    <property type="term" value="F:antiporter activity"/>
    <property type="evidence" value="ECO:0007669"/>
    <property type="project" value="InterPro"/>
</dbReference>
<dbReference type="Pfam" id="PF00999">
    <property type="entry name" value="Na_H_Exchanger"/>
    <property type="match status" value="1"/>
</dbReference>
<dbReference type="Pfam" id="PF23256">
    <property type="entry name" value="CHX17_2nd"/>
    <property type="match status" value="1"/>
</dbReference>
<dbReference type="InterPro" id="IPR006153">
    <property type="entry name" value="Cation/H_exchanger_TM"/>
</dbReference>
<dbReference type="GO" id="GO:0016020">
    <property type="term" value="C:membrane"/>
    <property type="evidence" value="ECO:0007669"/>
    <property type="project" value="UniProtKB-SubCell"/>
</dbReference>
<dbReference type="OrthoDB" id="2687058at2759"/>
<evidence type="ECO:0000256" key="8">
    <source>
        <dbReference type="ARBA" id="ARBA00023136"/>
    </source>
</evidence>
<feature type="compositionally biased region" description="Polar residues" evidence="10">
    <location>
        <begin position="817"/>
        <end position="829"/>
    </location>
</feature>
<dbReference type="Proteomes" id="UP000516437">
    <property type="component" value="Chromosome 2"/>
</dbReference>
<keyword evidence="16" id="KW-1185">Reference proteome</keyword>
<evidence type="ECO:0000256" key="1">
    <source>
        <dbReference type="ARBA" id="ARBA00004141"/>
    </source>
</evidence>
<dbReference type="InterPro" id="IPR057290">
    <property type="entry name" value="CHX17_C"/>
</dbReference>
<evidence type="ECO:0000259" key="14">
    <source>
        <dbReference type="Pfam" id="PF23259"/>
    </source>
</evidence>
<evidence type="ECO:0000256" key="3">
    <source>
        <dbReference type="ARBA" id="ARBA00022538"/>
    </source>
</evidence>
<dbReference type="GO" id="GO:0006885">
    <property type="term" value="P:regulation of pH"/>
    <property type="evidence" value="ECO:0007669"/>
    <property type="project" value="TreeGrafter"/>
</dbReference>
<evidence type="ECO:0000256" key="4">
    <source>
        <dbReference type="ARBA" id="ARBA00022692"/>
    </source>
</evidence>
<evidence type="ECO:0000256" key="7">
    <source>
        <dbReference type="ARBA" id="ARBA00023065"/>
    </source>
</evidence>
<evidence type="ECO:0000256" key="6">
    <source>
        <dbReference type="ARBA" id="ARBA00022989"/>
    </source>
</evidence>
<comment type="similarity">
    <text evidence="9">Belongs to the monovalent cation:proton antiporter 2 (CPA2) transporter (TC 2.A.37) family. CHX (TC 2.A.37.4) subfamily.</text>
</comment>
<dbReference type="Pfam" id="PF23259">
    <property type="entry name" value="CHX17_C"/>
    <property type="match status" value="1"/>
</dbReference>
<dbReference type="GO" id="GO:0006813">
    <property type="term" value="P:potassium ion transport"/>
    <property type="evidence" value="ECO:0007669"/>
    <property type="project" value="UniProtKB-KW"/>
</dbReference>
<accession>A0A6A1WBK4</accession>
<gene>
    <name evidence="15" type="ORF">CJ030_MR2G004057</name>
</gene>
<keyword evidence="7" id="KW-0406">Ion transport</keyword>
<feature type="transmembrane region" description="Helical" evidence="11">
    <location>
        <begin position="34"/>
        <end position="55"/>
    </location>
</feature>
<feature type="transmembrane region" description="Helical" evidence="11">
    <location>
        <begin position="371"/>
        <end position="392"/>
    </location>
</feature>